<dbReference type="InterPro" id="IPR007122">
    <property type="entry name" value="Villin/Gelsolin"/>
</dbReference>
<dbReference type="SUPFAM" id="SSF55753">
    <property type="entry name" value="Actin depolymerizing proteins"/>
    <property type="match status" value="6"/>
</dbReference>
<dbReference type="Pfam" id="PF00626">
    <property type="entry name" value="Gelsolin"/>
    <property type="match status" value="6"/>
</dbReference>
<dbReference type="GO" id="GO:0060271">
    <property type="term" value="P:cilium assembly"/>
    <property type="evidence" value="ECO:0007669"/>
    <property type="project" value="UniProtKB-UniRule"/>
</dbReference>
<keyword evidence="8" id="KW-0970">Cilium biogenesis/degradation</keyword>
<evidence type="ECO:0000256" key="13">
    <source>
        <dbReference type="ARBA" id="ARBA00046794"/>
    </source>
</evidence>
<keyword evidence="7" id="KW-0677">Repeat</keyword>
<dbReference type="Proteomes" id="UP000515202">
    <property type="component" value="Unplaced"/>
</dbReference>
<dbReference type="CDD" id="cd11289">
    <property type="entry name" value="gelsolin_S2_like"/>
    <property type="match status" value="1"/>
</dbReference>
<keyword evidence="11" id="KW-0206">Cytoskeleton</keyword>
<evidence type="ECO:0000256" key="11">
    <source>
        <dbReference type="ARBA" id="ARBA00023212"/>
    </source>
</evidence>
<dbReference type="KEGG" id="pvp:105292693"/>
<dbReference type="GO" id="GO:0008154">
    <property type="term" value="P:actin polymerization or depolymerization"/>
    <property type="evidence" value="ECO:0007669"/>
    <property type="project" value="TreeGrafter"/>
</dbReference>
<name>A0A6P6CIJ9_PTEVA</name>
<dbReference type="GeneID" id="105292693"/>
<dbReference type="PANTHER" id="PTHR11977:SF29">
    <property type="entry name" value="GELSOLIN"/>
    <property type="match status" value="1"/>
</dbReference>
<keyword evidence="10 14" id="KW-0009">Actin-binding</keyword>
<dbReference type="AlphaFoldDB" id="A0A6P6CIJ9"/>
<evidence type="ECO:0000256" key="14">
    <source>
        <dbReference type="RuleBase" id="RU367130"/>
    </source>
</evidence>
<evidence type="ECO:0000313" key="17">
    <source>
        <dbReference type="Proteomes" id="UP000515202"/>
    </source>
</evidence>
<protein>
    <recommendedName>
        <fullName evidence="3 14">Gelsolin</fullName>
        <shortName evidence="14">ADF</shortName>
    </recommendedName>
    <alternativeName>
        <fullName evidence="14">Actin-depolymerizing factor</fullName>
    </alternativeName>
</protein>
<evidence type="ECO:0000256" key="1">
    <source>
        <dbReference type="ARBA" id="ARBA00004245"/>
    </source>
</evidence>
<comment type="function">
    <text evidence="12 14">Calcium-regulated, actin-modulating protein that binds to the plus (or barbed) ends of actin monomers or filaments, preventing monomer exchange (end-blocking or capping). It can promote the assembly of monomers into filaments (nucleation) as well as sever filaments already formed. Plays a role in ciliogenesis.</text>
</comment>
<accession>A0A6P6CIJ9</accession>
<dbReference type="PANTHER" id="PTHR11977">
    <property type="entry name" value="VILLIN"/>
    <property type="match status" value="1"/>
</dbReference>
<dbReference type="SMART" id="SM00262">
    <property type="entry name" value="GEL"/>
    <property type="match status" value="6"/>
</dbReference>
<dbReference type="RefSeq" id="XP_023386815.1">
    <property type="nucleotide sequence ID" value="XM_023531047.1"/>
</dbReference>
<sequence>MEGFCCGCDNGGGADSQPSVFCLGPSTSPWNSPLQLRRPARSWGEGVATHSRVGPGGNPDVSKVRARFPPLLGLLGPSPAPSPPRWAVPASTGWAGDYLKLATRRLQLPTGSSAAVAAMTLHRSTPVLLGMLVLALCVLSPPASTATASREAAQTPASQGRVSQARRPLGNECSQDESGAAAIFTVQLDDYLNGRAVQHREVQGFESATFLGYFKSGIKYKKGGVASGFKHVVPNEVAVQRLLQVKGRRVVRATEVPVSWDSFNNGDCFILDLGNDIYQWCGSNSNRFERLKATQVSKGIRDNERSGRARVHVIEEGSEPEAMLQVLGPKPTLPAGTDDTVKEDAANRKLAKLYKVSNSVGAMSVSLVADENPFAQGALRSEDCFILDHGKDGKIFVWKGKQANVEERKAALKTASDFINKMQYPKQTQVSILPEGGETPLFKQFFKNWRDPDQTDGPGLAYLSSHIANVERVPFDAATLHTSIAMAAQHGMDDDGRGQKQVLTGLGWACDTRPLRGFLPGTSGPCMASCFPKDFFLSFITCNLEICGFLRPRAEERLGLLLSIPVLSITSSFRQGAQSTQDEVAASAILTAQLDEELGGTPVQSRVVQGKEPAHLMSIFDGKPMIVYKGGTSREGGQTAPASTRLFQVRASSSGATRAVEVTPKASALNSNDAFVLKTPSTAYLWVGAGANEAEKTGAQELLKVLQTKFVQVAEGSEPDSFWEALGGKTAYRTSPRLKDKKIDAHPPRLFACSNKIGRFVVSPCKVLQRWESYDEQNRHRTYRGHISVVGNTFFAMTVPNPSGHCLWALSLRVCPGQHLWPPNPSSSSEFGQHSSCSFYFTSRLQVFVWIGKDSQEEEKTEALASAKRYIETDPANRDRRTPITVVKQGSEPPSFVGWFLGWDDSYWSVDPLDRAIAELAA</sequence>
<organism evidence="17 18">
    <name type="scientific">Pteropus vampyrus</name>
    <name type="common">Large flying fox</name>
    <dbReference type="NCBI Taxonomy" id="132908"/>
    <lineage>
        <taxon>Eukaryota</taxon>
        <taxon>Metazoa</taxon>
        <taxon>Chordata</taxon>
        <taxon>Craniata</taxon>
        <taxon>Vertebrata</taxon>
        <taxon>Euteleostomi</taxon>
        <taxon>Mammalia</taxon>
        <taxon>Eutheria</taxon>
        <taxon>Laurasiatheria</taxon>
        <taxon>Chiroptera</taxon>
        <taxon>Yinpterochiroptera</taxon>
        <taxon>Pteropodoidea</taxon>
        <taxon>Pteropodidae</taxon>
        <taxon>Pteropodinae</taxon>
        <taxon>Pteropus</taxon>
    </lineage>
</organism>
<keyword evidence="4 14" id="KW-0117">Actin capping</keyword>
<dbReference type="GO" id="GO:0015629">
    <property type="term" value="C:actin cytoskeleton"/>
    <property type="evidence" value="ECO:0007669"/>
    <property type="project" value="TreeGrafter"/>
</dbReference>
<evidence type="ECO:0000256" key="3">
    <source>
        <dbReference type="ARBA" id="ARBA00018797"/>
    </source>
</evidence>
<dbReference type="GO" id="GO:0051016">
    <property type="term" value="P:barbed-end actin filament capping"/>
    <property type="evidence" value="ECO:0007669"/>
    <property type="project" value="UniProtKB-UniRule"/>
</dbReference>
<dbReference type="FunFam" id="3.40.20.10:FF:000001">
    <property type="entry name" value="Gelsolin"/>
    <property type="match status" value="1"/>
</dbReference>
<evidence type="ECO:0000256" key="5">
    <source>
        <dbReference type="ARBA" id="ARBA00022490"/>
    </source>
</evidence>
<dbReference type="CDD" id="cd11288">
    <property type="entry name" value="gelsolin_S5_like"/>
    <property type="match status" value="1"/>
</dbReference>
<evidence type="ECO:0000256" key="6">
    <source>
        <dbReference type="ARBA" id="ARBA00022723"/>
    </source>
</evidence>
<comment type="subunit">
    <text evidence="13">Binds to actin and to fibronectin. Identified in a complex composed of ACTA1, COBL, GSN and TMSB4X. Interacts with the inactive form of EIF2AK2/PKR. Interacts with FLII.</text>
</comment>
<proteinExistence type="inferred from homology"/>
<keyword evidence="5 14" id="KW-0963">Cytoplasm</keyword>
<keyword evidence="17" id="KW-1185">Reference proteome</keyword>
<comment type="similarity">
    <text evidence="2 14">Belongs to the villin/gelsolin family.</text>
</comment>
<dbReference type="InterPro" id="IPR007123">
    <property type="entry name" value="Gelsolin-like_dom"/>
</dbReference>
<evidence type="ECO:0000256" key="9">
    <source>
        <dbReference type="ARBA" id="ARBA00022837"/>
    </source>
</evidence>
<feature type="domain" description="Gelsolin-like" evidence="16">
    <location>
        <begin position="369"/>
        <end position="442"/>
    </location>
</feature>
<feature type="domain" description="Gelsolin-like" evidence="16">
    <location>
        <begin position="575"/>
        <end position="617"/>
    </location>
</feature>
<dbReference type="Gene3D" id="3.40.20.10">
    <property type="entry name" value="Severin"/>
    <property type="match status" value="6"/>
</dbReference>
<dbReference type="FunFam" id="3.40.20.10:FF:000008">
    <property type="entry name" value="gelsolin isoform X2"/>
    <property type="match status" value="1"/>
</dbReference>
<evidence type="ECO:0000256" key="10">
    <source>
        <dbReference type="ARBA" id="ARBA00023203"/>
    </source>
</evidence>
<dbReference type="CDD" id="cd11292">
    <property type="entry name" value="gelsolin_S3_like"/>
    <property type="match status" value="1"/>
</dbReference>
<dbReference type="GO" id="GO:0005737">
    <property type="term" value="C:cytoplasm"/>
    <property type="evidence" value="ECO:0007669"/>
    <property type="project" value="UniProtKB-UniRule"/>
</dbReference>
<feature type="domain" description="Gelsolin-like" evidence="16">
    <location>
        <begin position="846"/>
        <end position="897"/>
    </location>
</feature>
<evidence type="ECO:0000313" key="18">
    <source>
        <dbReference type="RefSeq" id="XP_023386815.1"/>
    </source>
</evidence>
<evidence type="ECO:0000256" key="4">
    <source>
        <dbReference type="ARBA" id="ARBA00022467"/>
    </source>
</evidence>
<feature type="region of interest" description="Disordered" evidence="15">
    <location>
        <begin position="147"/>
        <end position="174"/>
    </location>
</feature>
<feature type="domain" description="Gelsolin-like" evidence="16">
    <location>
        <begin position="170"/>
        <end position="211"/>
    </location>
</feature>
<dbReference type="GO" id="GO:0051014">
    <property type="term" value="P:actin filament severing"/>
    <property type="evidence" value="ECO:0007669"/>
    <property type="project" value="UniProtKB-UniRule"/>
</dbReference>
<dbReference type="FunFam" id="3.40.20.10:FF:000009">
    <property type="entry name" value="gelsolin isoform X1"/>
    <property type="match status" value="1"/>
</dbReference>
<evidence type="ECO:0000256" key="8">
    <source>
        <dbReference type="ARBA" id="ARBA00022794"/>
    </source>
</evidence>
<dbReference type="FunFam" id="3.40.20.10:FF:000005">
    <property type="entry name" value="Gelsolin"/>
    <property type="match status" value="1"/>
</dbReference>
<evidence type="ECO:0000259" key="16">
    <source>
        <dbReference type="Pfam" id="PF00626"/>
    </source>
</evidence>
<dbReference type="GO" id="GO:0051015">
    <property type="term" value="F:actin filament binding"/>
    <property type="evidence" value="ECO:0007669"/>
    <property type="project" value="UniProtKB-UniRule"/>
</dbReference>
<dbReference type="PRINTS" id="PR00597">
    <property type="entry name" value="GELSOLIN"/>
</dbReference>
<dbReference type="GO" id="GO:0046872">
    <property type="term" value="F:metal ion binding"/>
    <property type="evidence" value="ECO:0007669"/>
    <property type="project" value="UniProtKB-KW"/>
</dbReference>
<evidence type="ECO:0000256" key="12">
    <source>
        <dbReference type="ARBA" id="ARBA00025132"/>
    </source>
</evidence>
<evidence type="ECO:0000256" key="7">
    <source>
        <dbReference type="ARBA" id="ARBA00022737"/>
    </source>
</evidence>
<dbReference type="OrthoDB" id="6375767at2759"/>
<reference evidence="18" key="1">
    <citation type="submission" date="2025-08" db="UniProtKB">
        <authorList>
            <consortium name="RefSeq"/>
        </authorList>
    </citation>
    <scope>IDENTIFICATION</scope>
    <source>
        <tissue evidence="18">Kidney</tissue>
    </source>
</reference>
<feature type="domain" description="Gelsolin-like" evidence="16">
    <location>
        <begin position="658"/>
        <end position="723"/>
    </location>
</feature>
<keyword evidence="9" id="KW-0106">Calcium</keyword>
<comment type="subcellular location">
    <subcellularLocation>
        <location evidence="1 14">Cytoplasm</location>
        <location evidence="1 14">Cytoskeleton</location>
    </subcellularLocation>
</comment>
<evidence type="ECO:0000256" key="2">
    <source>
        <dbReference type="ARBA" id="ARBA00008418"/>
    </source>
</evidence>
<feature type="domain" description="Gelsolin-like" evidence="16">
    <location>
        <begin position="250"/>
        <end position="323"/>
    </location>
</feature>
<dbReference type="CTD" id="2934"/>
<dbReference type="GO" id="GO:0007417">
    <property type="term" value="P:central nervous system development"/>
    <property type="evidence" value="ECO:0007669"/>
    <property type="project" value="TreeGrafter"/>
</dbReference>
<dbReference type="GO" id="GO:0005615">
    <property type="term" value="C:extracellular space"/>
    <property type="evidence" value="ECO:0007669"/>
    <property type="project" value="TreeGrafter"/>
</dbReference>
<keyword evidence="6" id="KW-0479">Metal-binding</keyword>
<dbReference type="GO" id="GO:0005546">
    <property type="term" value="F:phosphatidylinositol-4,5-bisphosphate binding"/>
    <property type="evidence" value="ECO:0007669"/>
    <property type="project" value="TreeGrafter"/>
</dbReference>
<dbReference type="InterPro" id="IPR029006">
    <property type="entry name" value="ADF-H/Gelsolin-like_dom_sf"/>
</dbReference>
<gene>
    <name evidence="18" type="primary">GSN</name>
</gene>
<evidence type="ECO:0000256" key="15">
    <source>
        <dbReference type="SAM" id="MobiDB-lite"/>
    </source>
</evidence>